<evidence type="ECO:0000256" key="2">
    <source>
        <dbReference type="ARBA" id="ARBA00022475"/>
    </source>
</evidence>
<dbReference type="Gene3D" id="1.20.1250.20">
    <property type="entry name" value="MFS general substrate transporter like domains"/>
    <property type="match status" value="1"/>
</dbReference>
<dbReference type="GO" id="GO:0005886">
    <property type="term" value="C:plasma membrane"/>
    <property type="evidence" value="ECO:0007669"/>
    <property type="project" value="UniProtKB-SubCell"/>
</dbReference>
<dbReference type="STRING" id="1385520.N802_04665"/>
<feature type="transmembrane region" description="Helical" evidence="6">
    <location>
        <begin position="321"/>
        <end position="341"/>
    </location>
</feature>
<keyword evidence="3 6" id="KW-0812">Transmembrane</keyword>
<keyword evidence="5 6" id="KW-0472">Membrane</keyword>
<dbReference type="Pfam" id="PF07690">
    <property type="entry name" value="MFS_1"/>
    <property type="match status" value="1"/>
</dbReference>
<dbReference type="CDD" id="cd06173">
    <property type="entry name" value="MFS_MefA_like"/>
    <property type="match status" value="1"/>
</dbReference>
<dbReference type="PANTHER" id="PTHR23513:SF6">
    <property type="entry name" value="MAJOR FACILITATOR SUPERFAMILY ASSOCIATED DOMAIN-CONTAINING PROTEIN"/>
    <property type="match status" value="1"/>
</dbReference>
<gene>
    <name evidence="8" type="ORF">N802_04665</name>
</gene>
<reference evidence="8 9" key="1">
    <citation type="submission" date="2013-08" db="EMBL/GenBank/DDBJ databases">
        <title>The genome sequence of Knoellia sinensis.</title>
        <authorList>
            <person name="Zhu W."/>
            <person name="Wang G."/>
        </authorList>
    </citation>
    <scope>NUCLEOTIDE SEQUENCE [LARGE SCALE GENOMIC DNA]</scope>
    <source>
        <strain evidence="8 9">KCTC 19936</strain>
    </source>
</reference>
<evidence type="ECO:0000256" key="6">
    <source>
        <dbReference type="SAM" id="Phobius"/>
    </source>
</evidence>
<feature type="domain" description="Major facilitator superfamily (MFS) profile" evidence="7">
    <location>
        <begin position="13"/>
        <end position="408"/>
    </location>
</feature>
<accession>A0A0A0J161</accession>
<dbReference type="GO" id="GO:0022857">
    <property type="term" value="F:transmembrane transporter activity"/>
    <property type="evidence" value="ECO:0007669"/>
    <property type="project" value="InterPro"/>
</dbReference>
<evidence type="ECO:0000256" key="4">
    <source>
        <dbReference type="ARBA" id="ARBA00022989"/>
    </source>
</evidence>
<feature type="transmembrane region" description="Helical" evidence="6">
    <location>
        <begin position="22"/>
        <end position="45"/>
    </location>
</feature>
<evidence type="ECO:0000313" key="8">
    <source>
        <dbReference type="EMBL" id="KGN31135.1"/>
    </source>
</evidence>
<feature type="transmembrane region" description="Helical" evidence="6">
    <location>
        <begin position="168"/>
        <end position="195"/>
    </location>
</feature>
<dbReference type="InterPro" id="IPR020846">
    <property type="entry name" value="MFS_dom"/>
</dbReference>
<feature type="transmembrane region" description="Helical" evidence="6">
    <location>
        <begin position="387"/>
        <end position="404"/>
    </location>
</feature>
<dbReference type="AlphaFoldDB" id="A0A0A0J161"/>
<feature type="transmembrane region" description="Helical" evidence="6">
    <location>
        <begin position="297"/>
        <end position="315"/>
    </location>
</feature>
<comment type="caution">
    <text evidence="8">The sequence shown here is derived from an EMBL/GenBank/DDBJ whole genome shotgun (WGS) entry which is preliminary data.</text>
</comment>
<feature type="transmembrane region" description="Helical" evidence="6">
    <location>
        <begin position="52"/>
        <end position="76"/>
    </location>
</feature>
<organism evidence="8 9">
    <name type="scientific">Knoellia sinensis KCTC 19936</name>
    <dbReference type="NCBI Taxonomy" id="1385520"/>
    <lineage>
        <taxon>Bacteria</taxon>
        <taxon>Bacillati</taxon>
        <taxon>Actinomycetota</taxon>
        <taxon>Actinomycetes</taxon>
        <taxon>Micrococcales</taxon>
        <taxon>Intrasporangiaceae</taxon>
        <taxon>Knoellia</taxon>
    </lineage>
</organism>
<keyword evidence="9" id="KW-1185">Reference proteome</keyword>
<protein>
    <submittedName>
        <fullName evidence="8">MFS transporter</fullName>
    </submittedName>
</protein>
<sequence>MSHEVTNQEPTPARTSSGLGRLLASTGVSIAGQGMVIAAVPLLAASLTREPLGVSIAVAATYAAWLAVGLPAGALVDRWHRRLTMVVADLVRVALLGFLALAVWLDVASIPLLVAVVFLVGVAGCFFDPAAQAAIPTLVGRDNDALARANSKVWSLDMLGRSLVGPPLGAALFASAAVLPFAANAGTFALSAILLTGLRRLGRPAVPPDGHPRLYASLVEGVAFLTRHRDLRALTIGMGAFNLVYNLAYATLVLFAQDRLGISDRGFGFLLAMLAVGGLIGAWLAPRLRKALSFRQLYAAGLGVQGIAWIVVVIWQNTVVAGTALVAVGIASMLVTVVGAAARQSLTPDELLGRVSSGTRVVGIGSAAIGAVLGGLAANLGSLATPFLLASILALSCACAFLLADRRLGDRQKGDHPSKPA</sequence>
<dbReference type="OrthoDB" id="9815525at2"/>
<dbReference type="SUPFAM" id="SSF103473">
    <property type="entry name" value="MFS general substrate transporter"/>
    <property type="match status" value="1"/>
</dbReference>
<dbReference type="Proteomes" id="UP000030002">
    <property type="component" value="Unassembled WGS sequence"/>
</dbReference>
<dbReference type="EMBL" id="AVPJ01000013">
    <property type="protein sequence ID" value="KGN31135.1"/>
    <property type="molecule type" value="Genomic_DNA"/>
</dbReference>
<dbReference type="PANTHER" id="PTHR23513">
    <property type="entry name" value="INTEGRAL MEMBRANE EFFLUX PROTEIN-RELATED"/>
    <property type="match status" value="1"/>
</dbReference>
<dbReference type="eggNOG" id="COG2814">
    <property type="taxonomic scope" value="Bacteria"/>
</dbReference>
<evidence type="ECO:0000256" key="3">
    <source>
        <dbReference type="ARBA" id="ARBA00022692"/>
    </source>
</evidence>
<name>A0A0A0J161_9MICO</name>
<feature type="transmembrane region" description="Helical" evidence="6">
    <location>
        <begin position="267"/>
        <end position="285"/>
    </location>
</feature>
<keyword evidence="4 6" id="KW-1133">Transmembrane helix</keyword>
<feature type="transmembrane region" description="Helical" evidence="6">
    <location>
        <begin position="233"/>
        <end position="255"/>
    </location>
</feature>
<comment type="subcellular location">
    <subcellularLocation>
        <location evidence="1">Cell membrane</location>
        <topology evidence="1">Multi-pass membrane protein</topology>
    </subcellularLocation>
</comment>
<evidence type="ECO:0000313" key="9">
    <source>
        <dbReference type="Proteomes" id="UP000030002"/>
    </source>
</evidence>
<evidence type="ECO:0000256" key="5">
    <source>
        <dbReference type="ARBA" id="ARBA00023136"/>
    </source>
</evidence>
<dbReference type="PROSITE" id="PS50850">
    <property type="entry name" value="MFS"/>
    <property type="match status" value="1"/>
</dbReference>
<proteinExistence type="predicted"/>
<evidence type="ECO:0000256" key="1">
    <source>
        <dbReference type="ARBA" id="ARBA00004651"/>
    </source>
</evidence>
<dbReference type="InterPro" id="IPR011701">
    <property type="entry name" value="MFS"/>
</dbReference>
<evidence type="ECO:0000259" key="7">
    <source>
        <dbReference type="PROSITE" id="PS50850"/>
    </source>
</evidence>
<keyword evidence="2" id="KW-1003">Cell membrane</keyword>
<feature type="transmembrane region" description="Helical" evidence="6">
    <location>
        <begin position="361"/>
        <end position="381"/>
    </location>
</feature>
<dbReference type="InterPro" id="IPR036259">
    <property type="entry name" value="MFS_trans_sf"/>
</dbReference>